<feature type="transmembrane region" description="Helical" evidence="1">
    <location>
        <begin position="78"/>
        <end position="100"/>
    </location>
</feature>
<keyword evidence="1" id="KW-0472">Membrane</keyword>
<dbReference type="AlphaFoldDB" id="A0A7R8X8H8"/>
<keyword evidence="1" id="KW-0812">Transmembrane</keyword>
<keyword evidence="1" id="KW-1133">Transmembrane helix</keyword>
<gene>
    <name evidence="2" type="ORF">DSTB1V02_LOCUS2494</name>
</gene>
<dbReference type="GO" id="GO:0016020">
    <property type="term" value="C:membrane"/>
    <property type="evidence" value="ECO:0007669"/>
    <property type="project" value="TreeGrafter"/>
</dbReference>
<protein>
    <recommendedName>
        <fullName evidence="4">Protein rolling stone</fullName>
    </recommendedName>
</protein>
<dbReference type="EMBL" id="CAJPEV010000281">
    <property type="protein sequence ID" value="CAG0883379.1"/>
    <property type="molecule type" value="Genomic_DNA"/>
</dbReference>
<keyword evidence="3" id="KW-1185">Reference proteome</keyword>
<evidence type="ECO:0008006" key="4">
    <source>
        <dbReference type="Google" id="ProtNLM"/>
    </source>
</evidence>
<feature type="transmembrane region" description="Helical" evidence="1">
    <location>
        <begin position="256"/>
        <end position="277"/>
    </location>
</feature>
<dbReference type="PANTHER" id="PTHR12242">
    <property type="entry name" value="OS02G0130600 PROTEIN-RELATED"/>
    <property type="match status" value="1"/>
</dbReference>
<feature type="transmembrane region" description="Helical" evidence="1">
    <location>
        <begin position="214"/>
        <end position="236"/>
    </location>
</feature>
<evidence type="ECO:0000256" key="1">
    <source>
        <dbReference type="SAM" id="Phobius"/>
    </source>
</evidence>
<accession>A0A7R8X8H8</accession>
<feature type="transmembrane region" description="Helical" evidence="1">
    <location>
        <begin position="147"/>
        <end position="171"/>
    </location>
</feature>
<reference evidence="2" key="1">
    <citation type="submission" date="2020-11" db="EMBL/GenBank/DDBJ databases">
        <authorList>
            <person name="Tran Van P."/>
        </authorList>
    </citation>
    <scope>NUCLEOTIDE SEQUENCE</scope>
</reference>
<evidence type="ECO:0000313" key="2">
    <source>
        <dbReference type="EMBL" id="CAD7242531.1"/>
    </source>
</evidence>
<dbReference type="Proteomes" id="UP000677054">
    <property type="component" value="Unassembled WGS sequence"/>
</dbReference>
<sequence length="300" mass="34678">MKDVDSQVAPLVVILSLCDSMLQGENGQKRKEPDENTPLIPTKMGASKFAIRKTDFLLGYHEPTEFIRAQWDGGTRPHLITVSLRLIHALLFLAWMIYTFTFPNVRYHYTTYTYWSLTTLFLDTFLKACITLYYYQTATYVPDEMNWALKSSWILGNISHNAAFIVTIAYWSLLFDPGGEVSLSNGVVHISNALQAMMNLCIDLRPFRIHHFYIPFIYSSVYIIFTGIFYAAGGMYDKDGAKYAYFFLNWDEPEAFAKYIWGLIAGLFVVQCLLWLLSRIFRKLWTLCLGEGYRLPLVKM</sequence>
<name>A0A7R8X8H8_9CRUS</name>
<evidence type="ECO:0000313" key="3">
    <source>
        <dbReference type="Proteomes" id="UP000677054"/>
    </source>
</evidence>
<dbReference type="InterPro" id="IPR049352">
    <property type="entry name" value="Rost"/>
</dbReference>
<dbReference type="Pfam" id="PF21534">
    <property type="entry name" value="Rost"/>
    <property type="match status" value="1"/>
</dbReference>
<organism evidence="2">
    <name type="scientific">Darwinula stevensoni</name>
    <dbReference type="NCBI Taxonomy" id="69355"/>
    <lineage>
        <taxon>Eukaryota</taxon>
        <taxon>Metazoa</taxon>
        <taxon>Ecdysozoa</taxon>
        <taxon>Arthropoda</taxon>
        <taxon>Crustacea</taxon>
        <taxon>Oligostraca</taxon>
        <taxon>Ostracoda</taxon>
        <taxon>Podocopa</taxon>
        <taxon>Podocopida</taxon>
        <taxon>Darwinulocopina</taxon>
        <taxon>Darwinuloidea</taxon>
        <taxon>Darwinulidae</taxon>
        <taxon>Darwinula</taxon>
    </lineage>
</organism>
<feature type="transmembrane region" description="Helical" evidence="1">
    <location>
        <begin position="112"/>
        <end position="135"/>
    </location>
</feature>
<dbReference type="EMBL" id="LR899798">
    <property type="protein sequence ID" value="CAD7242531.1"/>
    <property type="molecule type" value="Genomic_DNA"/>
</dbReference>
<dbReference type="OrthoDB" id="419711at2759"/>
<proteinExistence type="predicted"/>